<evidence type="ECO:0000256" key="1">
    <source>
        <dbReference type="SAM" id="Coils"/>
    </source>
</evidence>
<feature type="coiled-coil region" evidence="1">
    <location>
        <begin position="134"/>
        <end position="168"/>
    </location>
</feature>
<accession>A0ABR8A030</accession>
<reference evidence="2 3" key="1">
    <citation type="journal article" date="2020" name="ISME J.">
        <title>Comparative genomics reveals insights into cyanobacterial evolution and habitat adaptation.</title>
        <authorList>
            <person name="Chen M.Y."/>
            <person name="Teng W.K."/>
            <person name="Zhao L."/>
            <person name="Hu C.X."/>
            <person name="Zhou Y.K."/>
            <person name="Han B.P."/>
            <person name="Song L.R."/>
            <person name="Shu W.S."/>
        </authorList>
    </citation>
    <scope>NUCLEOTIDE SEQUENCE [LARGE SCALE GENOMIC DNA]</scope>
    <source>
        <strain evidence="2 3">FACHB-723</strain>
    </source>
</reference>
<evidence type="ECO:0000313" key="3">
    <source>
        <dbReference type="Proteomes" id="UP000642094"/>
    </source>
</evidence>
<keyword evidence="3" id="KW-1185">Reference proteome</keyword>
<evidence type="ECO:0000313" key="2">
    <source>
        <dbReference type="EMBL" id="MBD2189105.1"/>
    </source>
</evidence>
<gene>
    <name evidence="2" type="ORF">H6F41_13250</name>
</gene>
<feature type="coiled-coil region" evidence="1">
    <location>
        <begin position="310"/>
        <end position="337"/>
    </location>
</feature>
<name>A0ABR8A030_9CYAN</name>
<organism evidence="2 3">
    <name type="scientific">Pseudanabaena mucicola FACHB-723</name>
    <dbReference type="NCBI Taxonomy" id="2692860"/>
    <lineage>
        <taxon>Bacteria</taxon>
        <taxon>Bacillati</taxon>
        <taxon>Cyanobacteriota</taxon>
        <taxon>Cyanophyceae</taxon>
        <taxon>Pseudanabaenales</taxon>
        <taxon>Pseudanabaenaceae</taxon>
        <taxon>Pseudanabaena</taxon>
    </lineage>
</organism>
<protein>
    <submittedName>
        <fullName evidence="2">DUF3375 domain-containing protein</fullName>
    </submittedName>
</protein>
<dbReference type="InterPro" id="IPR021804">
    <property type="entry name" value="DUF3375"/>
</dbReference>
<proteinExistence type="predicted"/>
<dbReference type="RefSeq" id="WP_190403941.1">
    <property type="nucleotide sequence ID" value="NZ_JACJQB010000029.1"/>
</dbReference>
<keyword evidence="1" id="KW-0175">Coiled coil</keyword>
<comment type="caution">
    <text evidence="2">The sequence shown here is derived from an EMBL/GenBank/DDBJ whole genome shotgun (WGS) entry which is preliminary data.</text>
</comment>
<dbReference type="Pfam" id="PF11855">
    <property type="entry name" value="DUF3375"/>
    <property type="match status" value="1"/>
</dbReference>
<dbReference type="EMBL" id="JACJQB010000029">
    <property type="protein sequence ID" value="MBD2189105.1"/>
    <property type="molecule type" value="Genomic_DNA"/>
</dbReference>
<sequence length="483" mass="56781">MEYAEIKRELETSPTLRLLRKGNAALILSFLHRQFKQVQRVSLSQIDLESRLSDYLEYLQDLEPNTYLQKPKDYLNEWCDDRLLRKTFDSNSDEPVFTLTPETEKAIAWLEDLQQKDEFVGTESRFLQIFALLKETQERSTTDIEVRITQLENERDRLQQEIDQIRETGTVERYTQTQLQERFLFANQVARQLIADFKDVEQNFRKLARTVQEAQLQQDTRKGAVISRVLDADQELKDSPQGRSFYAFWNFLMSTDKRQELKSMIQNVYQLDELKPLTQENLLLFRIERSLLDAGEYVVQSNHRLTEKLRQMLDERNMRENRRVAELINDVQRLALQVIKHEPRQIDFWVLEGEPMTHLVMTRPLHSLEESEIPTFSLDLTNLEDIALDEEITELCQQFYLDEDILAQRIAQTLEHSSTISLTDLIQLYPVTQGLPEIVAYVAIAAQSEQHSINLSTIELLTIDSLEDEKPISLTVPQIIFRR</sequence>
<dbReference type="Proteomes" id="UP000642094">
    <property type="component" value="Unassembled WGS sequence"/>
</dbReference>